<comment type="caution">
    <text evidence="4">The sequence shown here is derived from an EMBL/GenBank/DDBJ whole genome shotgun (WGS) entry which is preliminary data.</text>
</comment>
<dbReference type="Proteomes" id="UP000030408">
    <property type="component" value="Unassembled WGS sequence"/>
</dbReference>
<dbReference type="InterPro" id="IPR038592">
    <property type="entry name" value="CheD-like_sf"/>
</dbReference>
<dbReference type="GO" id="GO:0050568">
    <property type="term" value="F:protein-glutamine glutaminase activity"/>
    <property type="evidence" value="ECO:0007669"/>
    <property type="project" value="UniProtKB-UniRule"/>
</dbReference>
<dbReference type="PANTHER" id="PTHR35147:SF1">
    <property type="entry name" value="CHEMORECEPTOR GLUTAMINE DEAMIDASE CHED-RELATED"/>
    <property type="match status" value="1"/>
</dbReference>
<dbReference type="InterPro" id="IPR011324">
    <property type="entry name" value="Cytotoxic_necrot_fac-like_cat"/>
</dbReference>
<protein>
    <recommendedName>
        <fullName evidence="3">Probable chemoreceptor glutamine deamidase CheD</fullName>
        <ecNumber evidence="3">3.5.1.44</ecNumber>
    </recommendedName>
</protein>
<dbReference type="InterPro" id="IPR005659">
    <property type="entry name" value="Chemorcpt_Glu_NH3ase_CheD"/>
</dbReference>
<dbReference type="eggNOG" id="COG1871">
    <property type="taxonomic scope" value="Bacteria"/>
</dbReference>
<dbReference type="CDD" id="cd16352">
    <property type="entry name" value="CheD"/>
    <property type="match status" value="1"/>
</dbReference>
<comment type="function">
    <text evidence="3">Probably deamidates glutamine residues to glutamate on methyl-accepting chemotaxis receptors (MCPs), playing an important role in chemotaxis.</text>
</comment>
<dbReference type="EC" id="3.5.1.44" evidence="3"/>
<evidence type="ECO:0000256" key="3">
    <source>
        <dbReference type="HAMAP-Rule" id="MF_01440"/>
    </source>
</evidence>
<reference evidence="4 5" key="1">
    <citation type="submission" date="2014-02" db="EMBL/GenBank/DDBJ databases">
        <title>Draft genome sequence of Lysinibacillus sinduriensis JCM 15800.</title>
        <authorList>
            <person name="Zhang F."/>
            <person name="Wang G."/>
            <person name="Zhang L."/>
        </authorList>
    </citation>
    <scope>NUCLEOTIDE SEQUENCE [LARGE SCALE GENOMIC DNA]</scope>
    <source>
        <strain evidence="4 5">JCM 15800</strain>
    </source>
</reference>
<keyword evidence="1 3" id="KW-0145">Chemotaxis</keyword>
<evidence type="ECO:0000256" key="1">
    <source>
        <dbReference type="ARBA" id="ARBA00022500"/>
    </source>
</evidence>
<dbReference type="RefSeq" id="WP_036203047.1">
    <property type="nucleotide sequence ID" value="NZ_AVCY01000001.1"/>
</dbReference>
<accession>A0A0A3HMY7</accession>
<gene>
    <name evidence="3" type="primary">cheD</name>
    <name evidence="4" type="ORF">CD33_18060</name>
</gene>
<comment type="similarity">
    <text evidence="3">Belongs to the CheD family.</text>
</comment>
<organism evidence="4 5">
    <name type="scientific">Ureibacillus sinduriensis BLB-1 = JCM 15800</name>
    <dbReference type="NCBI Taxonomy" id="1384057"/>
    <lineage>
        <taxon>Bacteria</taxon>
        <taxon>Bacillati</taxon>
        <taxon>Bacillota</taxon>
        <taxon>Bacilli</taxon>
        <taxon>Bacillales</taxon>
        <taxon>Caryophanaceae</taxon>
        <taxon>Ureibacillus</taxon>
    </lineage>
</organism>
<keyword evidence="5" id="KW-1185">Reference proteome</keyword>
<comment type="catalytic activity">
    <reaction evidence="3">
        <text>L-glutaminyl-[protein] + H2O = L-glutamyl-[protein] + NH4(+)</text>
        <dbReference type="Rhea" id="RHEA:16441"/>
        <dbReference type="Rhea" id="RHEA-COMP:10207"/>
        <dbReference type="Rhea" id="RHEA-COMP:10208"/>
        <dbReference type="ChEBI" id="CHEBI:15377"/>
        <dbReference type="ChEBI" id="CHEBI:28938"/>
        <dbReference type="ChEBI" id="CHEBI:29973"/>
        <dbReference type="ChEBI" id="CHEBI:30011"/>
        <dbReference type="EC" id="3.5.1.44"/>
    </reaction>
</comment>
<dbReference type="AlphaFoldDB" id="A0A0A3HMY7"/>
<keyword evidence="2 3" id="KW-0378">Hydrolase</keyword>
<dbReference type="STRING" id="1384057.CD33_18060"/>
<dbReference type="EMBL" id="JPVO01000055">
    <property type="protein sequence ID" value="KGR73916.1"/>
    <property type="molecule type" value="Genomic_DNA"/>
</dbReference>
<evidence type="ECO:0000313" key="4">
    <source>
        <dbReference type="EMBL" id="KGR73916.1"/>
    </source>
</evidence>
<dbReference type="Pfam" id="PF03975">
    <property type="entry name" value="CheD"/>
    <property type="match status" value="1"/>
</dbReference>
<dbReference type="HAMAP" id="MF_01440">
    <property type="entry name" value="CheD"/>
    <property type="match status" value="1"/>
</dbReference>
<evidence type="ECO:0000313" key="5">
    <source>
        <dbReference type="Proteomes" id="UP000030408"/>
    </source>
</evidence>
<sequence length="167" mass="17854">MITSHTSQVIKVGIAQLDVVKMPDTIRTSGLGSCVGVVLYDETKNIAGLVHIMLPDSSLARTETINAAKFANTGIKALIDMLKLAGVQPFRLKAKIAGGAQMFKFSSDNDSMRIGPRNVEAVKRELVKNSIPLIAEDTGGNSGRTIEFNPGTCLLSIRTVNQGVNEI</sequence>
<name>A0A0A3HMY7_9BACL</name>
<dbReference type="SUPFAM" id="SSF64438">
    <property type="entry name" value="CNF1/YfiH-like putative cysteine hydrolases"/>
    <property type="match status" value="1"/>
</dbReference>
<proteinExistence type="inferred from homology"/>
<dbReference type="PANTHER" id="PTHR35147">
    <property type="entry name" value="CHEMORECEPTOR GLUTAMINE DEAMIDASE CHED-RELATED"/>
    <property type="match status" value="1"/>
</dbReference>
<dbReference type="GO" id="GO:0006935">
    <property type="term" value="P:chemotaxis"/>
    <property type="evidence" value="ECO:0007669"/>
    <property type="project" value="UniProtKB-UniRule"/>
</dbReference>
<dbReference type="Gene3D" id="3.30.1330.200">
    <property type="match status" value="1"/>
</dbReference>
<evidence type="ECO:0000256" key="2">
    <source>
        <dbReference type="ARBA" id="ARBA00022801"/>
    </source>
</evidence>
<dbReference type="OrthoDB" id="9807202at2"/>